<accession>A0ABM4TYL6</accession>
<dbReference type="RefSeq" id="XP_070855050.1">
    <property type="nucleotide sequence ID" value="XM_070998949.1"/>
</dbReference>
<dbReference type="GeneID" id="136116621"/>
<gene>
    <name evidence="2" type="primary">LOC136116621</name>
</gene>
<organism evidence="1 2">
    <name type="scientific">Drosophila suzukii</name>
    <name type="common">Spotted-wing drosophila fruit fly</name>
    <dbReference type="NCBI Taxonomy" id="28584"/>
    <lineage>
        <taxon>Eukaryota</taxon>
        <taxon>Metazoa</taxon>
        <taxon>Ecdysozoa</taxon>
        <taxon>Arthropoda</taxon>
        <taxon>Hexapoda</taxon>
        <taxon>Insecta</taxon>
        <taxon>Pterygota</taxon>
        <taxon>Neoptera</taxon>
        <taxon>Endopterygota</taxon>
        <taxon>Diptera</taxon>
        <taxon>Brachycera</taxon>
        <taxon>Muscomorpha</taxon>
        <taxon>Ephydroidea</taxon>
        <taxon>Drosophilidae</taxon>
        <taxon>Drosophila</taxon>
        <taxon>Sophophora</taxon>
    </lineage>
</organism>
<dbReference type="Proteomes" id="UP001652628">
    <property type="component" value="Unplaced"/>
</dbReference>
<evidence type="ECO:0000313" key="2">
    <source>
        <dbReference type="RefSeq" id="XP_070855050.1"/>
    </source>
</evidence>
<evidence type="ECO:0000313" key="1">
    <source>
        <dbReference type="Proteomes" id="UP001652628"/>
    </source>
</evidence>
<protein>
    <submittedName>
        <fullName evidence="2">Uncharacterized protein</fullName>
    </submittedName>
</protein>
<dbReference type="PANTHER" id="PTHR31025">
    <property type="entry name" value="SI:CH211-196P9.1-RELATED"/>
    <property type="match status" value="1"/>
</dbReference>
<reference evidence="2" key="1">
    <citation type="submission" date="2025-08" db="UniProtKB">
        <authorList>
            <consortium name="RefSeq"/>
        </authorList>
    </citation>
    <scope>IDENTIFICATION</scope>
</reference>
<sequence length="457" mass="52949">MDKNLSVNVFTCEYDGLRALFRARLSEWKKETFGAQAETEHSSTPSTSLQTTFVNISKSKVLNKDLVLLLQETSKGNSIIEHYRKNKKLTDFHRYGLIDIIIEEVIFSQTVLKDWQFNQLFQEICESFPCESQLKDFYYIPRKNRNNAAGRLFSRYKSKCYKKRKLQASSSPSRPCFPNLDSLIEVDPIICIAYKAALNRDGDDWAGVIDKWRKTYHSRQKDLKTKGSLEFLTEWSKFAHPKADELIKIDFDILYPSKGNLLFAKWSFFKKHIEAHYKKITNAYCKNLFLSGSSTENIDAQDYIYAILLVAILPSTTRFPSESGKRTKKATILDAQESLVLCLPTLNDYQRQMEAVINKYYNAGQSLQPFIIVEGLTPDEIRGFYISFNKVLLKCGSIIECLDVCFKIFQVLGLQYPQACYNVWLFFQTFFYEITTEHDKKSVSLISLVNTFNDIQK</sequence>
<keyword evidence="1" id="KW-1185">Reference proteome</keyword>
<proteinExistence type="predicted"/>
<dbReference type="PANTHER" id="PTHR31025:SF9">
    <property type="entry name" value="SI:DKEY-286J15.1"/>
    <property type="match status" value="1"/>
</dbReference>
<name>A0ABM4TYL6_DROSZ</name>